<keyword evidence="1" id="KW-1133">Transmembrane helix</keyword>
<keyword evidence="1" id="KW-0472">Membrane</keyword>
<sequence length="42" mass="5104">MISCYYSFMDCLVRDGLVDKMGIYFLLLFIIHWIPNEVHFFL</sequence>
<evidence type="ECO:0000313" key="2">
    <source>
        <dbReference type="EMBL" id="MBW84425.1"/>
    </source>
</evidence>
<organism evidence="2">
    <name type="scientific">Rhizophora mucronata</name>
    <name type="common">Asiatic mangrove</name>
    <dbReference type="NCBI Taxonomy" id="61149"/>
    <lineage>
        <taxon>Eukaryota</taxon>
        <taxon>Viridiplantae</taxon>
        <taxon>Streptophyta</taxon>
        <taxon>Embryophyta</taxon>
        <taxon>Tracheophyta</taxon>
        <taxon>Spermatophyta</taxon>
        <taxon>Magnoliopsida</taxon>
        <taxon>eudicotyledons</taxon>
        <taxon>Gunneridae</taxon>
        <taxon>Pentapetalae</taxon>
        <taxon>rosids</taxon>
        <taxon>fabids</taxon>
        <taxon>Malpighiales</taxon>
        <taxon>Rhizophoraceae</taxon>
        <taxon>Rhizophora</taxon>
    </lineage>
</organism>
<dbReference type="AlphaFoldDB" id="A0A2P2IT61"/>
<dbReference type="EMBL" id="GGEC01003942">
    <property type="protein sequence ID" value="MBW84425.1"/>
    <property type="molecule type" value="Transcribed_RNA"/>
</dbReference>
<proteinExistence type="predicted"/>
<protein>
    <submittedName>
        <fullName evidence="2">Uncharacterized protein</fullName>
    </submittedName>
</protein>
<keyword evidence="1" id="KW-0812">Transmembrane</keyword>
<feature type="transmembrane region" description="Helical" evidence="1">
    <location>
        <begin position="21"/>
        <end position="41"/>
    </location>
</feature>
<accession>A0A2P2IT61</accession>
<evidence type="ECO:0000256" key="1">
    <source>
        <dbReference type="SAM" id="Phobius"/>
    </source>
</evidence>
<name>A0A2P2IT61_RHIMU</name>
<reference evidence="2" key="1">
    <citation type="submission" date="2018-02" db="EMBL/GenBank/DDBJ databases">
        <title>Rhizophora mucronata_Transcriptome.</title>
        <authorList>
            <person name="Meera S.P."/>
            <person name="Sreeshan A."/>
            <person name="Augustine A."/>
        </authorList>
    </citation>
    <scope>NUCLEOTIDE SEQUENCE</scope>
    <source>
        <tissue evidence="2">Leaf</tissue>
    </source>
</reference>